<keyword evidence="3 5" id="KW-0413">Isomerase</keyword>
<sequence>MMKNIFIVFIFLLNGCSPKYKNPHIEIQTQFGDVEIELYPDQAPKTVAAFLSYVDSGFYKRCSFYRVLNDDNQPSNAAKTELIQGGIWKTNNKLSSRLKGIPHETTQQTKILHKDGVISLARLAPGTATTEFFICVGDQPGLDYGGENIDDHQGYAAFGKVIKGMDVVRKIYKQDDYNQYFDPPVAIINIVRE</sequence>
<feature type="domain" description="PPIase cyclophilin-type" evidence="4">
    <location>
        <begin position="32"/>
        <end position="193"/>
    </location>
</feature>
<name>A0A1J5SGL7_9ZZZZ</name>
<dbReference type="PROSITE" id="PS50072">
    <property type="entry name" value="CSA_PPIASE_2"/>
    <property type="match status" value="1"/>
</dbReference>
<dbReference type="PANTHER" id="PTHR45625:SF4">
    <property type="entry name" value="PEPTIDYLPROLYL ISOMERASE DOMAIN AND WD REPEAT-CONTAINING PROTEIN 1"/>
    <property type="match status" value="1"/>
</dbReference>
<reference evidence="5" key="1">
    <citation type="submission" date="2016-10" db="EMBL/GenBank/DDBJ databases">
        <title>Sequence of Gallionella enrichment culture.</title>
        <authorList>
            <person name="Poehlein A."/>
            <person name="Muehling M."/>
            <person name="Daniel R."/>
        </authorList>
    </citation>
    <scope>NUCLEOTIDE SEQUENCE</scope>
</reference>
<protein>
    <recommendedName>
        <fullName evidence="1">peptidylprolyl isomerase</fullName>
        <ecNumber evidence="1">5.2.1.8</ecNumber>
    </recommendedName>
</protein>
<dbReference type="EC" id="5.2.1.8" evidence="1"/>
<dbReference type="SUPFAM" id="SSF50891">
    <property type="entry name" value="Cyclophilin-like"/>
    <property type="match status" value="1"/>
</dbReference>
<accession>A0A1J5SGL7</accession>
<dbReference type="EMBL" id="MLJW01000036">
    <property type="protein sequence ID" value="OIR07585.1"/>
    <property type="molecule type" value="Genomic_DNA"/>
</dbReference>
<dbReference type="InterPro" id="IPR029000">
    <property type="entry name" value="Cyclophilin-like_dom_sf"/>
</dbReference>
<comment type="caution">
    <text evidence="5">The sequence shown here is derived from an EMBL/GenBank/DDBJ whole genome shotgun (WGS) entry which is preliminary data.</text>
</comment>
<dbReference type="InterPro" id="IPR002130">
    <property type="entry name" value="Cyclophilin-type_PPIase_dom"/>
</dbReference>
<evidence type="ECO:0000313" key="5">
    <source>
        <dbReference type="EMBL" id="OIR07585.1"/>
    </source>
</evidence>
<dbReference type="Pfam" id="PF00160">
    <property type="entry name" value="Pro_isomerase"/>
    <property type="match status" value="1"/>
</dbReference>
<dbReference type="PANTHER" id="PTHR45625">
    <property type="entry name" value="PEPTIDYL-PROLYL CIS-TRANS ISOMERASE-RELATED"/>
    <property type="match status" value="1"/>
</dbReference>
<dbReference type="AlphaFoldDB" id="A0A1J5SGL7"/>
<evidence type="ECO:0000256" key="2">
    <source>
        <dbReference type="ARBA" id="ARBA00023110"/>
    </source>
</evidence>
<proteinExistence type="predicted"/>
<dbReference type="GO" id="GO:0003755">
    <property type="term" value="F:peptidyl-prolyl cis-trans isomerase activity"/>
    <property type="evidence" value="ECO:0007669"/>
    <property type="project" value="UniProtKB-KW"/>
</dbReference>
<gene>
    <name evidence="5" type="primary">ppiA_1</name>
    <name evidence="5" type="ORF">GALL_102470</name>
</gene>
<keyword evidence="2" id="KW-0697">Rotamase</keyword>
<organism evidence="5">
    <name type="scientific">mine drainage metagenome</name>
    <dbReference type="NCBI Taxonomy" id="410659"/>
    <lineage>
        <taxon>unclassified sequences</taxon>
        <taxon>metagenomes</taxon>
        <taxon>ecological metagenomes</taxon>
    </lineage>
</organism>
<dbReference type="CDD" id="cd00317">
    <property type="entry name" value="cyclophilin"/>
    <property type="match status" value="1"/>
</dbReference>
<dbReference type="Gene3D" id="2.40.100.10">
    <property type="entry name" value="Cyclophilin-like"/>
    <property type="match status" value="1"/>
</dbReference>
<dbReference type="InterPro" id="IPR044666">
    <property type="entry name" value="Cyclophilin_A-like"/>
</dbReference>
<dbReference type="PRINTS" id="PR00153">
    <property type="entry name" value="CSAPPISMRASE"/>
</dbReference>
<evidence type="ECO:0000256" key="1">
    <source>
        <dbReference type="ARBA" id="ARBA00013194"/>
    </source>
</evidence>
<evidence type="ECO:0000256" key="3">
    <source>
        <dbReference type="ARBA" id="ARBA00023235"/>
    </source>
</evidence>
<evidence type="ECO:0000259" key="4">
    <source>
        <dbReference type="PROSITE" id="PS50072"/>
    </source>
</evidence>